<dbReference type="OrthoDB" id="9804951at2"/>
<keyword evidence="5" id="KW-1133">Transmembrane helix</keyword>
<dbReference type="CDD" id="cd01948">
    <property type="entry name" value="EAL"/>
    <property type="match status" value="1"/>
</dbReference>
<feature type="transmembrane region" description="Helical" evidence="5">
    <location>
        <begin position="141"/>
        <end position="162"/>
    </location>
</feature>
<dbReference type="InterPro" id="IPR029787">
    <property type="entry name" value="Nucleotide_cyclase"/>
</dbReference>
<dbReference type="PANTHER" id="PTHR44757">
    <property type="entry name" value="DIGUANYLATE CYCLASE DGCP"/>
    <property type="match status" value="1"/>
</dbReference>
<comment type="cofactor">
    <cofactor evidence="1">
        <name>Mg(2+)</name>
        <dbReference type="ChEBI" id="CHEBI:18420"/>
    </cofactor>
</comment>
<dbReference type="FunFam" id="3.30.70.270:FF:000001">
    <property type="entry name" value="Diguanylate cyclase domain protein"/>
    <property type="match status" value="1"/>
</dbReference>
<dbReference type="InterPro" id="IPR000160">
    <property type="entry name" value="GGDEF_dom"/>
</dbReference>
<evidence type="ECO:0000259" key="8">
    <source>
        <dbReference type="PROSITE" id="PS50924"/>
    </source>
</evidence>
<dbReference type="Gene3D" id="3.30.70.270">
    <property type="match status" value="1"/>
</dbReference>
<organism evidence="9 10">
    <name type="scientific">Stenotrophomonas maltophilia</name>
    <name type="common">Pseudomonas maltophilia</name>
    <name type="synonym">Xanthomonas maltophilia</name>
    <dbReference type="NCBI Taxonomy" id="40324"/>
    <lineage>
        <taxon>Bacteria</taxon>
        <taxon>Pseudomonadati</taxon>
        <taxon>Pseudomonadota</taxon>
        <taxon>Gammaproteobacteria</taxon>
        <taxon>Lysobacterales</taxon>
        <taxon>Lysobacteraceae</taxon>
        <taxon>Stenotrophomonas</taxon>
        <taxon>Stenotrophomonas maltophilia group</taxon>
    </lineage>
</organism>
<dbReference type="PROSITE" id="PS50887">
    <property type="entry name" value="GGDEF"/>
    <property type="match status" value="1"/>
</dbReference>
<dbReference type="RefSeq" id="WP_136004064.1">
    <property type="nucleotide sequence ID" value="NZ_SRYW01000004.1"/>
</dbReference>
<dbReference type="InterPro" id="IPR035919">
    <property type="entry name" value="EAL_sf"/>
</dbReference>
<dbReference type="GO" id="GO:0071111">
    <property type="term" value="F:cyclic-guanylate-specific phosphodiesterase activity"/>
    <property type="evidence" value="ECO:0007669"/>
    <property type="project" value="UniProtKB-EC"/>
</dbReference>
<dbReference type="GO" id="GO:0016020">
    <property type="term" value="C:membrane"/>
    <property type="evidence" value="ECO:0007669"/>
    <property type="project" value="UniProtKB-UniRule"/>
</dbReference>
<accession>A0A4V3RJC5</accession>
<evidence type="ECO:0000256" key="2">
    <source>
        <dbReference type="ARBA" id="ARBA00012282"/>
    </source>
</evidence>
<feature type="transmembrane region" description="Helical" evidence="5">
    <location>
        <begin position="6"/>
        <end position="30"/>
    </location>
</feature>
<dbReference type="AlphaFoldDB" id="A0A4V3RJC5"/>
<reference evidence="9 10" key="1">
    <citation type="submission" date="2019-04" db="EMBL/GenBank/DDBJ databases">
        <title>Microbes associate with the intestines of laboratory mice.</title>
        <authorList>
            <person name="Navarre W."/>
            <person name="Wong E."/>
            <person name="Huang K."/>
            <person name="Tropini C."/>
            <person name="Ng K."/>
            <person name="Yu B."/>
        </authorList>
    </citation>
    <scope>NUCLEOTIDE SEQUENCE [LARGE SCALE GENOMIC DNA]</scope>
    <source>
        <strain evidence="9 10">NM62_B4-13</strain>
    </source>
</reference>
<dbReference type="NCBIfam" id="TIGR00254">
    <property type="entry name" value="GGDEF"/>
    <property type="match status" value="1"/>
</dbReference>
<dbReference type="Pfam" id="PF03707">
    <property type="entry name" value="MHYT"/>
    <property type="match status" value="2"/>
</dbReference>
<dbReference type="PROSITE" id="PS50883">
    <property type="entry name" value="EAL"/>
    <property type="match status" value="1"/>
</dbReference>
<evidence type="ECO:0000259" key="6">
    <source>
        <dbReference type="PROSITE" id="PS50883"/>
    </source>
</evidence>
<feature type="domain" description="MHYT" evidence="8">
    <location>
        <begin position="6"/>
        <end position="199"/>
    </location>
</feature>
<proteinExistence type="predicted"/>
<keyword evidence="3" id="KW-0973">c-di-GMP</keyword>
<feature type="domain" description="EAL" evidence="6">
    <location>
        <begin position="440"/>
        <end position="694"/>
    </location>
</feature>
<dbReference type="Pfam" id="PF00990">
    <property type="entry name" value="GGDEF"/>
    <property type="match status" value="1"/>
</dbReference>
<dbReference type="Proteomes" id="UP000306631">
    <property type="component" value="Unassembled WGS sequence"/>
</dbReference>
<evidence type="ECO:0000256" key="3">
    <source>
        <dbReference type="ARBA" id="ARBA00022636"/>
    </source>
</evidence>
<feature type="transmembrane region" description="Helical" evidence="5">
    <location>
        <begin position="73"/>
        <end position="96"/>
    </location>
</feature>
<keyword evidence="5" id="KW-0472">Membrane</keyword>
<dbReference type="GO" id="GO:0071732">
    <property type="term" value="P:cellular response to nitric oxide"/>
    <property type="evidence" value="ECO:0007669"/>
    <property type="project" value="UniProtKB-ARBA"/>
</dbReference>
<dbReference type="InterPro" id="IPR052155">
    <property type="entry name" value="Biofilm_reg_signaling"/>
</dbReference>
<feature type="transmembrane region" description="Helical" evidence="5">
    <location>
        <begin position="174"/>
        <end position="196"/>
    </location>
</feature>
<evidence type="ECO:0000259" key="7">
    <source>
        <dbReference type="PROSITE" id="PS50887"/>
    </source>
</evidence>
<gene>
    <name evidence="9" type="ORF">E5352_06595</name>
</gene>
<evidence type="ECO:0000256" key="4">
    <source>
        <dbReference type="ARBA" id="ARBA00051114"/>
    </source>
</evidence>
<feature type="transmembrane region" description="Helical" evidence="5">
    <location>
        <begin position="108"/>
        <end position="129"/>
    </location>
</feature>
<dbReference type="SMART" id="SM00267">
    <property type="entry name" value="GGDEF"/>
    <property type="match status" value="1"/>
</dbReference>
<name>A0A4V3RJC5_STEMA</name>
<keyword evidence="5" id="KW-0812">Transmembrane</keyword>
<dbReference type="CDD" id="cd01949">
    <property type="entry name" value="GGDEF"/>
    <property type="match status" value="1"/>
</dbReference>
<comment type="catalytic activity">
    <reaction evidence="4">
        <text>3',3'-c-di-GMP + H2O = 5'-phosphoguanylyl(3'-&gt;5')guanosine + H(+)</text>
        <dbReference type="Rhea" id="RHEA:24902"/>
        <dbReference type="ChEBI" id="CHEBI:15377"/>
        <dbReference type="ChEBI" id="CHEBI:15378"/>
        <dbReference type="ChEBI" id="CHEBI:58754"/>
        <dbReference type="ChEBI" id="CHEBI:58805"/>
        <dbReference type="EC" id="3.1.4.52"/>
    </reaction>
    <physiologicalReaction direction="left-to-right" evidence="4">
        <dbReference type="Rhea" id="RHEA:24903"/>
    </physiologicalReaction>
</comment>
<dbReference type="PROSITE" id="PS50924">
    <property type="entry name" value="MHYT"/>
    <property type="match status" value="1"/>
</dbReference>
<dbReference type="SMART" id="SM00052">
    <property type="entry name" value="EAL"/>
    <property type="match status" value="1"/>
</dbReference>
<evidence type="ECO:0000313" key="10">
    <source>
        <dbReference type="Proteomes" id="UP000306631"/>
    </source>
</evidence>
<protein>
    <recommendedName>
        <fullName evidence="2">cyclic-guanylate-specific phosphodiesterase</fullName>
        <ecNumber evidence="2">3.1.4.52</ecNumber>
    </recommendedName>
</protein>
<dbReference type="EC" id="3.1.4.52" evidence="2"/>
<dbReference type="FunFam" id="3.20.20.450:FF:000001">
    <property type="entry name" value="Cyclic di-GMP phosphodiesterase yahA"/>
    <property type="match status" value="1"/>
</dbReference>
<feature type="transmembrane region" description="Helical" evidence="5">
    <location>
        <begin position="42"/>
        <end position="67"/>
    </location>
</feature>
<dbReference type="Pfam" id="PF00563">
    <property type="entry name" value="EAL"/>
    <property type="match status" value="1"/>
</dbReference>
<dbReference type="InterPro" id="IPR001633">
    <property type="entry name" value="EAL_dom"/>
</dbReference>
<evidence type="ECO:0000256" key="5">
    <source>
        <dbReference type="PROSITE-ProRule" id="PRU00244"/>
    </source>
</evidence>
<dbReference type="SUPFAM" id="SSF141868">
    <property type="entry name" value="EAL domain-like"/>
    <property type="match status" value="1"/>
</dbReference>
<dbReference type="PANTHER" id="PTHR44757:SF2">
    <property type="entry name" value="BIOFILM ARCHITECTURE MAINTENANCE PROTEIN MBAA"/>
    <property type="match status" value="1"/>
</dbReference>
<dbReference type="InterPro" id="IPR043128">
    <property type="entry name" value="Rev_trsase/Diguanyl_cyclase"/>
</dbReference>
<feature type="transmembrane region" description="Helical" evidence="5">
    <location>
        <begin position="216"/>
        <end position="238"/>
    </location>
</feature>
<comment type="caution">
    <text evidence="9">The sequence shown here is derived from an EMBL/GenBank/DDBJ whole genome shotgun (WGS) entry which is preliminary data.</text>
</comment>
<dbReference type="InterPro" id="IPR005330">
    <property type="entry name" value="MHYT_dom"/>
</dbReference>
<dbReference type="EMBL" id="SRYW01000004">
    <property type="protein sequence ID" value="TGY35380.1"/>
    <property type="molecule type" value="Genomic_DNA"/>
</dbReference>
<evidence type="ECO:0000313" key="9">
    <source>
        <dbReference type="EMBL" id="TGY35380.1"/>
    </source>
</evidence>
<evidence type="ECO:0000256" key="1">
    <source>
        <dbReference type="ARBA" id="ARBA00001946"/>
    </source>
</evidence>
<dbReference type="SUPFAM" id="SSF55073">
    <property type="entry name" value="Nucleotide cyclase"/>
    <property type="match status" value="1"/>
</dbReference>
<dbReference type="Gene3D" id="3.20.20.450">
    <property type="entry name" value="EAL domain"/>
    <property type="match status" value="1"/>
</dbReference>
<sequence length="717" mass="78657">MLVGSYAPSLVLISLLVAVMASFTALDMAARVTTAPSRRQTALWLAGGGCAMGLGIWSMHFIGMLAFRLPIPLGYDIAITGTSLLAAIASSVFALWLVSLPTLPHTRLALGALLMGIGIASMHYLGMAAMRMQPGIVYDPAWFVASVLIAVAASWTALFVAFRLRGSQRRLRDRLAPAVLLGTAIVGMHYTGMAAARFPAGSICGAAGRDGLQTQWLAAIVLVLTISILTIVLVVSWLDQRMQSHLLRVRNSDLRTSLYDAQAELTQAALHDPLTRLPNRLLLQQHIEQSLSRAERNGTRFAVMFMDLDGFKQVNDAYGHQTGDALLVAVAERTRQLLRPDDVLARLGGDEFVLVVGIDNGEDIAALASRIIQTIGHEPLLPDHELQVTASIGIAICPDHAASERQLMAFADAAMYQAKEAGRNAQVLFSDWMNDSAEQQFQLLADLRRAIGTDQLFLHYQPKTRVAAHTVCGAEALIRWRHPQHGLVPTERFIRLAERSGVINEIGRWALDEACRQLREWHDAGHDSWTVSVNLSPVQFSSPDLLQDVRRVLQTHRMDPRRLILEITENTVMRDTEASLRLLQSLATLGVGISIDDFGTGYSSLLYLKRLPASEIKIDHAFVRDLENSSEDVVIVSAIVALGHALDMDIVAEGVETTGQRAYLERLGCDYLQGYLLGRPVDAQRFMQLHDHPRPRVVVAPEWNADEDLSPPGHPAG</sequence>
<feature type="domain" description="GGDEF" evidence="7">
    <location>
        <begin position="299"/>
        <end position="431"/>
    </location>
</feature>